<evidence type="ECO:0000256" key="4">
    <source>
        <dbReference type="ARBA" id="ARBA00022576"/>
    </source>
</evidence>
<evidence type="ECO:0000256" key="6">
    <source>
        <dbReference type="ARBA" id="ARBA00022898"/>
    </source>
</evidence>
<proteinExistence type="inferred from homology"/>
<evidence type="ECO:0000256" key="7">
    <source>
        <dbReference type="ARBA" id="ARBA00049185"/>
    </source>
</evidence>
<dbReference type="InterPro" id="IPR015421">
    <property type="entry name" value="PyrdxlP-dep_Trfase_major"/>
</dbReference>
<reference evidence="10 11" key="1">
    <citation type="journal article" date="2011" name="Proc. Natl. Acad. Sci. U.S.A.">
        <title>Evolutionary erosion of yeast sex chromosomes by mating-type switching accidents.</title>
        <authorList>
            <person name="Gordon J.L."/>
            <person name="Armisen D."/>
            <person name="Proux-Wera E."/>
            <person name="Oheigeartaigh S.S."/>
            <person name="Byrne K.P."/>
            <person name="Wolfe K.H."/>
        </authorList>
    </citation>
    <scope>NUCLEOTIDE SEQUENCE [LARGE SCALE GENOMIC DNA]</scope>
    <source>
        <strain evidence="11">ATCC 76901 / BCRC 22586 / CBS 4309 / NBRC 1992 / NRRL Y-12630</strain>
    </source>
</reference>
<gene>
    <name evidence="10" type="primary">NCAS0A05730</name>
    <name evidence="10" type="ordered locus">NCAS_0A05730</name>
</gene>
<reference key="2">
    <citation type="submission" date="2011-08" db="EMBL/GenBank/DDBJ databases">
        <title>Genome sequence of Naumovozyma castellii.</title>
        <authorList>
            <person name="Gordon J.L."/>
            <person name="Armisen D."/>
            <person name="Proux-Wera E."/>
            <person name="OhEigeartaigh S.S."/>
            <person name="Byrne K.P."/>
            <person name="Wolfe K.H."/>
        </authorList>
    </citation>
    <scope>NUCLEOTIDE SEQUENCE</scope>
    <source>
        <strain>Type strain:CBS 4309</strain>
    </source>
</reference>
<dbReference type="HOGENOM" id="CLU_032440_0_0_1"/>
<comment type="similarity">
    <text evidence="2">Belongs to the class-I pyridoxal-phosphate-dependent aminotransferase family.</text>
</comment>
<dbReference type="AlphaFoldDB" id="G0V6N5"/>
<keyword evidence="4 8" id="KW-0032">Aminotransferase</keyword>
<dbReference type="KEGG" id="ncs:NCAS_0A05730"/>
<dbReference type="GO" id="GO:0005739">
    <property type="term" value="C:mitochondrion"/>
    <property type="evidence" value="ECO:0007669"/>
    <property type="project" value="EnsemblFungi"/>
</dbReference>
<dbReference type="PANTHER" id="PTHR11879">
    <property type="entry name" value="ASPARTATE AMINOTRANSFERASE"/>
    <property type="match status" value="1"/>
</dbReference>
<dbReference type="EMBL" id="HE576752">
    <property type="protein sequence ID" value="CCC67131.1"/>
    <property type="molecule type" value="Genomic_DNA"/>
</dbReference>
<evidence type="ECO:0000256" key="2">
    <source>
        <dbReference type="ARBA" id="ARBA00007441"/>
    </source>
</evidence>
<dbReference type="RefSeq" id="XP_003673514.1">
    <property type="nucleotide sequence ID" value="XM_003673466.1"/>
</dbReference>
<evidence type="ECO:0000256" key="3">
    <source>
        <dbReference type="ARBA" id="ARBA00011738"/>
    </source>
</evidence>
<evidence type="ECO:0000259" key="9">
    <source>
        <dbReference type="Pfam" id="PF00155"/>
    </source>
</evidence>
<evidence type="ECO:0000313" key="11">
    <source>
        <dbReference type="Proteomes" id="UP000001640"/>
    </source>
</evidence>
<comment type="cofactor">
    <cofactor evidence="1">
        <name>pyridoxal 5'-phosphate</name>
        <dbReference type="ChEBI" id="CHEBI:597326"/>
    </cofactor>
</comment>
<dbReference type="GO" id="GO:0006533">
    <property type="term" value="P:L-aspartate catabolic process"/>
    <property type="evidence" value="ECO:0007669"/>
    <property type="project" value="TreeGrafter"/>
</dbReference>
<dbReference type="Proteomes" id="UP000001640">
    <property type="component" value="Chromosome 1"/>
</dbReference>
<comment type="subunit">
    <text evidence="3 8">Homodimer.</text>
</comment>
<evidence type="ECO:0000256" key="8">
    <source>
        <dbReference type="RuleBase" id="RU000480"/>
    </source>
</evidence>
<dbReference type="InterPro" id="IPR015424">
    <property type="entry name" value="PyrdxlP-dep_Trfase"/>
</dbReference>
<dbReference type="SUPFAM" id="SSF53383">
    <property type="entry name" value="PLP-dependent transferases"/>
    <property type="match status" value="1"/>
</dbReference>
<dbReference type="InterPro" id="IPR004838">
    <property type="entry name" value="NHTrfase_class1_PyrdxlP-BS"/>
</dbReference>
<dbReference type="Pfam" id="PF00155">
    <property type="entry name" value="Aminotran_1_2"/>
    <property type="match status" value="1"/>
</dbReference>
<evidence type="ECO:0000313" key="10">
    <source>
        <dbReference type="EMBL" id="CCC67131.1"/>
    </source>
</evidence>
<feature type="domain" description="Aminotransferase class I/classII large" evidence="9">
    <location>
        <begin position="50"/>
        <end position="429"/>
    </location>
</feature>
<evidence type="ECO:0000256" key="5">
    <source>
        <dbReference type="ARBA" id="ARBA00022679"/>
    </source>
</evidence>
<dbReference type="GeneID" id="96900612"/>
<dbReference type="InterPro" id="IPR004839">
    <property type="entry name" value="Aminotransferase_I/II_large"/>
</dbReference>
<dbReference type="OrthoDB" id="6752799at2759"/>
<protein>
    <recommendedName>
        <fullName evidence="8">Aspartate aminotransferase</fullName>
        <ecNumber evidence="8">2.6.1.1</ecNumber>
    </recommendedName>
</protein>
<dbReference type="PANTHER" id="PTHR11879:SF22">
    <property type="entry name" value="ASPARTATE AMINOTRANSFERASE, MITOCHONDRIAL"/>
    <property type="match status" value="1"/>
</dbReference>
<dbReference type="FunCoup" id="G0V6N5">
    <property type="interactions" value="257"/>
</dbReference>
<dbReference type="STRING" id="1064592.G0V6N5"/>
<dbReference type="GO" id="GO:0004069">
    <property type="term" value="F:L-aspartate:2-oxoglutarate aminotransferase activity"/>
    <property type="evidence" value="ECO:0007669"/>
    <property type="project" value="UniProtKB-EC"/>
</dbReference>
<dbReference type="CDD" id="cd00609">
    <property type="entry name" value="AAT_like"/>
    <property type="match status" value="1"/>
</dbReference>
<dbReference type="InterPro" id="IPR015422">
    <property type="entry name" value="PyrdxlP-dep_Trfase_small"/>
</dbReference>
<dbReference type="Gene3D" id="3.90.1150.10">
    <property type="entry name" value="Aspartate Aminotransferase, domain 1"/>
    <property type="match status" value="1"/>
</dbReference>
<organism evidence="10 11">
    <name type="scientific">Naumovozyma castellii</name>
    <name type="common">Yeast</name>
    <name type="synonym">Saccharomyces castellii</name>
    <dbReference type="NCBI Taxonomy" id="27288"/>
    <lineage>
        <taxon>Eukaryota</taxon>
        <taxon>Fungi</taxon>
        <taxon>Dikarya</taxon>
        <taxon>Ascomycota</taxon>
        <taxon>Saccharomycotina</taxon>
        <taxon>Saccharomycetes</taxon>
        <taxon>Saccharomycetales</taxon>
        <taxon>Saccharomycetaceae</taxon>
        <taxon>Naumovozyma</taxon>
    </lineage>
</organism>
<dbReference type="InParanoid" id="G0V6N5"/>
<dbReference type="EC" id="2.6.1.1" evidence="8"/>
<dbReference type="PROSITE" id="PS00105">
    <property type="entry name" value="AA_TRANSFER_CLASS_1"/>
    <property type="match status" value="1"/>
</dbReference>
<dbReference type="GO" id="GO:0030170">
    <property type="term" value="F:pyridoxal phosphate binding"/>
    <property type="evidence" value="ECO:0007669"/>
    <property type="project" value="InterPro"/>
</dbReference>
<accession>G0V6N5</accession>
<dbReference type="OMA" id="VIDMAYQ"/>
<dbReference type="PRINTS" id="PR00799">
    <property type="entry name" value="TRANSAMINASE"/>
</dbReference>
<dbReference type="FunFam" id="3.40.640.10:FF:000066">
    <property type="entry name" value="Aspartate aminotransferase"/>
    <property type="match status" value="1"/>
</dbReference>
<comment type="miscellaneous">
    <text evidence="8">In eukaryotes there are cytoplasmic, mitochondrial and chloroplastic isozymes.</text>
</comment>
<keyword evidence="11" id="KW-1185">Reference proteome</keyword>
<dbReference type="Gene3D" id="3.40.640.10">
    <property type="entry name" value="Type I PLP-dependent aspartate aminotransferase-like (Major domain)"/>
    <property type="match status" value="1"/>
</dbReference>
<comment type="catalytic activity">
    <reaction evidence="7 8">
        <text>L-aspartate + 2-oxoglutarate = oxaloacetate + L-glutamate</text>
        <dbReference type="Rhea" id="RHEA:21824"/>
        <dbReference type="ChEBI" id="CHEBI:16452"/>
        <dbReference type="ChEBI" id="CHEBI:16810"/>
        <dbReference type="ChEBI" id="CHEBI:29985"/>
        <dbReference type="ChEBI" id="CHEBI:29991"/>
        <dbReference type="EC" id="2.6.1.1"/>
    </reaction>
</comment>
<name>G0V6N5_NAUCA</name>
<evidence type="ECO:0000256" key="1">
    <source>
        <dbReference type="ARBA" id="ARBA00001933"/>
    </source>
</evidence>
<dbReference type="InterPro" id="IPR000796">
    <property type="entry name" value="Asp_trans"/>
</dbReference>
<keyword evidence="6" id="KW-0663">Pyridoxal phosphate</keyword>
<keyword evidence="5 8" id="KW-0808">Transferase</keyword>
<sequence>MLLIRHRSLAETAKIIHQRSFTSLVEKVPLAPADKILGLTAFYNRDPNPKKINLTVGVYQDAWGKVTTFPSVAKSQKLIDNDLLLNKNLSYLPITGCKDFETNVMNFLFKESMHHPELIEQDRISFIQTLSGTGAVAIAASFLSTFITNEISVPNYSWANHTNIFTKNGFPSVDYYPYYDRKTGQIDFQNWINHLKNLPFLGKPRGILLHASCHNPTGLDPTRQQWEKIIDTIYELKMIPVIDMAYQGLETGNLIEDAHLLRLCLNTDKYPHWNNGIFLCQSFAKNMGLYGERVGSLSIVLPEADSQLKERVNSQLKRIVRGIYSSPPGYGSRIANVLLSTPNLKKQWFKDVKSMVERLQSVRLAMFERLNWPDLINKESNHGMFYFTRFSEGQVNELRTKYGIYLTLDGRLSLSGVNNYNVDYLCEALQNVSKLARA</sequence>
<dbReference type="eggNOG" id="KOG1411">
    <property type="taxonomic scope" value="Eukaryota"/>
</dbReference>